<dbReference type="InterPro" id="IPR003439">
    <property type="entry name" value="ABC_transporter-like_ATP-bd"/>
</dbReference>
<evidence type="ECO:0000256" key="5">
    <source>
        <dbReference type="ARBA" id="ARBA00022970"/>
    </source>
</evidence>
<proteinExistence type="inferred from homology"/>
<reference evidence="7 8" key="1">
    <citation type="submission" date="2019-03" db="EMBL/GenBank/DDBJ databases">
        <title>Genomic Encyclopedia of Archaeal and Bacterial Type Strains, Phase II (KMG-II): from individual species to whole genera.</title>
        <authorList>
            <person name="Goeker M."/>
        </authorList>
    </citation>
    <scope>NUCLEOTIDE SEQUENCE [LARGE SCALE GENOMIC DNA]</scope>
    <source>
        <strain evidence="7 8">DSM 45499</strain>
    </source>
</reference>
<dbReference type="EMBL" id="SOCP01000002">
    <property type="protein sequence ID" value="TDV56431.1"/>
    <property type="molecule type" value="Genomic_DNA"/>
</dbReference>
<sequence>MVPEAQIVAGQGSAPVDSEHDTLLEVSGLRAGYGRIVGVDDVSIAVRAGELVALLGANGAGKSTILRALSGMITPWSGSVVFDGRDVTGMRSDTLVRAGLVHVPEGRRVLARLTVEENLRLGAFSRRDRAGIAETMDQVFTRFERLAERRHQKAGTLSGGEQQMLVIGRALMSRPKLLLLDEPSLGLSPRLVHEVFELIRSLAADGQTVLLVEQNVVQGLKVADRGYVLTTGRVTSAGDSAKLLADPSLVRSYLGGQEDPT</sequence>
<dbReference type="PANTHER" id="PTHR43820:SF4">
    <property type="entry name" value="HIGH-AFFINITY BRANCHED-CHAIN AMINO ACID TRANSPORT ATP-BINDING PROTEIN LIVF"/>
    <property type="match status" value="1"/>
</dbReference>
<dbReference type="Proteomes" id="UP000294927">
    <property type="component" value="Unassembled WGS sequence"/>
</dbReference>
<feature type="domain" description="ABC transporter" evidence="6">
    <location>
        <begin position="24"/>
        <end position="256"/>
    </location>
</feature>
<dbReference type="InterPro" id="IPR027417">
    <property type="entry name" value="P-loop_NTPase"/>
</dbReference>
<dbReference type="GO" id="GO:0015658">
    <property type="term" value="F:branched-chain amino acid transmembrane transporter activity"/>
    <property type="evidence" value="ECO:0007669"/>
    <property type="project" value="TreeGrafter"/>
</dbReference>
<dbReference type="PANTHER" id="PTHR43820">
    <property type="entry name" value="HIGH-AFFINITY BRANCHED-CHAIN AMINO ACID TRANSPORT ATP-BINDING PROTEIN LIVF"/>
    <property type="match status" value="1"/>
</dbReference>
<keyword evidence="5" id="KW-0029">Amino-acid transport</keyword>
<dbReference type="SMART" id="SM00382">
    <property type="entry name" value="AAA"/>
    <property type="match status" value="1"/>
</dbReference>
<dbReference type="Pfam" id="PF00005">
    <property type="entry name" value="ABC_tran"/>
    <property type="match status" value="1"/>
</dbReference>
<dbReference type="InterPro" id="IPR017871">
    <property type="entry name" value="ABC_transporter-like_CS"/>
</dbReference>
<dbReference type="SUPFAM" id="SSF52540">
    <property type="entry name" value="P-loop containing nucleoside triphosphate hydrolases"/>
    <property type="match status" value="1"/>
</dbReference>
<dbReference type="GO" id="GO:0015807">
    <property type="term" value="P:L-amino acid transport"/>
    <property type="evidence" value="ECO:0007669"/>
    <property type="project" value="TreeGrafter"/>
</dbReference>
<evidence type="ECO:0000256" key="1">
    <source>
        <dbReference type="ARBA" id="ARBA00005417"/>
    </source>
</evidence>
<dbReference type="GO" id="GO:0016887">
    <property type="term" value="F:ATP hydrolysis activity"/>
    <property type="evidence" value="ECO:0007669"/>
    <property type="project" value="InterPro"/>
</dbReference>
<evidence type="ECO:0000256" key="2">
    <source>
        <dbReference type="ARBA" id="ARBA00022448"/>
    </source>
</evidence>
<evidence type="ECO:0000256" key="3">
    <source>
        <dbReference type="ARBA" id="ARBA00022741"/>
    </source>
</evidence>
<keyword evidence="2" id="KW-0813">Transport</keyword>
<comment type="similarity">
    <text evidence="1">Belongs to the ABC transporter superfamily.</text>
</comment>
<dbReference type="AlphaFoldDB" id="A0A4V3FUT4"/>
<dbReference type="CDD" id="cd03224">
    <property type="entry name" value="ABC_TM1139_LivF_branched"/>
    <property type="match status" value="1"/>
</dbReference>
<dbReference type="Gene3D" id="3.40.50.300">
    <property type="entry name" value="P-loop containing nucleotide triphosphate hydrolases"/>
    <property type="match status" value="1"/>
</dbReference>
<dbReference type="RefSeq" id="WP_424923867.1">
    <property type="nucleotide sequence ID" value="NZ_SOCP01000002.1"/>
</dbReference>
<keyword evidence="3" id="KW-0547">Nucleotide-binding</keyword>
<organism evidence="7 8">
    <name type="scientific">Actinophytocola oryzae</name>
    <dbReference type="NCBI Taxonomy" id="502181"/>
    <lineage>
        <taxon>Bacteria</taxon>
        <taxon>Bacillati</taxon>
        <taxon>Actinomycetota</taxon>
        <taxon>Actinomycetes</taxon>
        <taxon>Pseudonocardiales</taxon>
        <taxon>Pseudonocardiaceae</taxon>
    </lineage>
</organism>
<evidence type="ECO:0000259" key="6">
    <source>
        <dbReference type="PROSITE" id="PS50893"/>
    </source>
</evidence>
<gene>
    <name evidence="7" type="ORF">CLV71_102498</name>
</gene>
<protein>
    <submittedName>
        <fullName evidence="7">Amino acid/amide ABC transporter ATP-binding protein 2 (HAAT family)</fullName>
    </submittedName>
</protein>
<evidence type="ECO:0000313" key="8">
    <source>
        <dbReference type="Proteomes" id="UP000294927"/>
    </source>
</evidence>
<dbReference type="GO" id="GO:0005524">
    <property type="term" value="F:ATP binding"/>
    <property type="evidence" value="ECO:0007669"/>
    <property type="project" value="UniProtKB-KW"/>
</dbReference>
<accession>A0A4V3FUT4</accession>
<evidence type="ECO:0000313" key="7">
    <source>
        <dbReference type="EMBL" id="TDV56431.1"/>
    </source>
</evidence>
<dbReference type="PROSITE" id="PS00211">
    <property type="entry name" value="ABC_TRANSPORTER_1"/>
    <property type="match status" value="1"/>
</dbReference>
<keyword evidence="8" id="KW-1185">Reference proteome</keyword>
<dbReference type="PROSITE" id="PS50893">
    <property type="entry name" value="ABC_TRANSPORTER_2"/>
    <property type="match status" value="1"/>
</dbReference>
<dbReference type="InterPro" id="IPR003593">
    <property type="entry name" value="AAA+_ATPase"/>
</dbReference>
<dbReference type="InterPro" id="IPR052156">
    <property type="entry name" value="BCAA_Transport_ATP-bd_LivF"/>
</dbReference>
<keyword evidence="4 7" id="KW-0067">ATP-binding</keyword>
<name>A0A4V3FUT4_9PSEU</name>
<comment type="caution">
    <text evidence="7">The sequence shown here is derived from an EMBL/GenBank/DDBJ whole genome shotgun (WGS) entry which is preliminary data.</text>
</comment>
<evidence type="ECO:0000256" key="4">
    <source>
        <dbReference type="ARBA" id="ARBA00022840"/>
    </source>
</evidence>